<keyword evidence="2" id="KW-1185">Reference proteome</keyword>
<dbReference type="AlphaFoldDB" id="A0A0D9QPJ4"/>
<dbReference type="OrthoDB" id="375586at2759"/>
<dbReference type="OMA" id="VLNDYTN"/>
<dbReference type="VEuPathDB" id="PlasmoDB:AK88_02764"/>
<evidence type="ECO:0000313" key="2">
    <source>
        <dbReference type="Proteomes" id="UP000054561"/>
    </source>
</evidence>
<dbReference type="Proteomes" id="UP000054561">
    <property type="component" value="Unassembled WGS sequence"/>
</dbReference>
<protein>
    <submittedName>
        <fullName evidence="1">Uncharacterized protein</fullName>
    </submittedName>
</protein>
<dbReference type="GeneID" id="24268078"/>
<sequence length="96" mass="11131">MHKLFRTFLRVVNAREKNKLDESALLELKKWGREKVVQNAQVLEEYLNYREVLNDYTNFVSASEDKSEEDKIEKVANYVGLTTATAKGDKSTHVHT</sequence>
<gene>
    <name evidence="1" type="ORF">AK88_02764</name>
</gene>
<name>A0A0D9QPJ4_PLAFR</name>
<organism evidence="1 2">
    <name type="scientific">Plasmodium fragile</name>
    <dbReference type="NCBI Taxonomy" id="5857"/>
    <lineage>
        <taxon>Eukaryota</taxon>
        <taxon>Sar</taxon>
        <taxon>Alveolata</taxon>
        <taxon>Apicomplexa</taxon>
        <taxon>Aconoidasida</taxon>
        <taxon>Haemosporida</taxon>
        <taxon>Plasmodiidae</taxon>
        <taxon>Plasmodium</taxon>
        <taxon>Plasmodium (Plasmodium)</taxon>
    </lineage>
</organism>
<dbReference type="EMBL" id="KQ001672">
    <property type="protein sequence ID" value="KJP87596.1"/>
    <property type="molecule type" value="Genomic_DNA"/>
</dbReference>
<proteinExistence type="predicted"/>
<accession>A0A0D9QPJ4</accession>
<reference evidence="1 2" key="1">
    <citation type="submission" date="2014-03" db="EMBL/GenBank/DDBJ databases">
        <title>The Genome Sequence of Plasmodium fragile nilgiri.</title>
        <authorList>
            <consortium name="The Broad Institute Genomics Platform"/>
            <consortium name="The Broad Institute Genome Sequencing Center for Infectious Disease"/>
            <person name="Neafsey D."/>
            <person name="Duraisingh M."/>
            <person name="Young S.K."/>
            <person name="Zeng Q."/>
            <person name="Gargeya S."/>
            <person name="Abouelleil A."/>
            <person name="Alvarado L."/>
            <person name="Chapman S.B."/>
            <person name="Gainer-Dewar J."/>
            <person name="Goldberg J."/>
            <person name="Griggs A."/>
            <person name="Gujja S."/>
            <person name="Hansen M."/>
            <person name="Howarth C."/>
            <person name="Imamovic A."/>
            <person name="Larimer J."/>
            <person name="Pearson M."/>
            <person name="Poon T.W."/>
            <person name="Priest M."/>
            <person name="Roberts A."/>
            <person name="Saif S."/>
            <person name="Shea T."/>
            <person name="Sykes S."/>
            <person name="Wortman J."/>
            <person name="Nusbaum C."/>
            <person name="Birren B."/>
        </authorList>
    </citation>
    <scope>NUCLEOTIDE SEQUENCE [LARGE SCALE GENOMIC DNA]</scope>
    <source>
        <strain evidence="2">nilgiri</strain>
    </source>
</reference>
<evidence type="ECO:0000313" key="1">
    <source>
        <dbReference type="EMBL" id="KJP87596.1"/>
    </source>
</evidence>
<dbReference type="RefSeq" id="XP_012335810.1">
    <property type="nucleotide sequence ID" value="XM_012480387.1"/>
</dbReference>